<name>A0ABY4GA33_9BACT</name>
<dbReference type="RefSeq" id="WP_245123824.1">
    <property type="nucleotide sequence ID" value="NZ_CP095061.1"/>
</dbReference>
<protein>
    <submittedName>
        <fullName evidence="1">SMI1/KNR4 family protein</fullName>
    </submittedName>
</protein>
<evidence type="ECO:0000313" key="2">
    <source>
        <dbReference type="Proteomes" id="UP000830401"/>
    </source>
</evidence>
<dbReference type="Proteomes" id="UP000830401">
    <property type="component" value="Chromosome"/>
</dbReference>
<sequence>MALSLMKGILYTGGELTDLATFARLPVYLQTFLREQNGVVAYFGGLHIRGCVAEPTWHSLDAAWQGPTAFWRIYDEMTEADIPFGQDCVGNQFLLRGDAVLLLDTETGELADLEVDFKHFLFGVEKYPLDALGMEPLRGFQQQGGVLQPGQLVSVFPPFCVAVNSGKAPSLKAVAAADRLAWLADFHQKIKDLPDGQTIQLTSE</sequence>
<dbReference type="EMBL" id="CP095061">
    <property type="protein sequence ID" value="UOQ67765.1"/>
    <property type="molecule type" value="Genomic_DNA"/>
</dbReference>
<organism evidence="1 2">
    <name type="scientific">Hymenobacter volaticus</name>
    <dbReference type="NCBI Taxonomy" id="2932254"/>
    <lineage>
        <taxon>Bacteria</taxon>
        <taxon>Pseudomonadati</taxon>
        <taxon>Bacteroidota</taxon>
        <taxon>Cytophagia</taxon>
        <taxon>Cytophagales</taxon>
        <taxon>Hymenobacteraceae</taxon>
        <taxon>Hymenobacter</taxon>
    </lineage>
</organism>
<gene>
    <name evidence="1" type="ORF">MUN86_07855</name>
</gene>
<reference evidence="1" key="1">
    <citation type="submission" date="2022-04" db="EMBL/GenBank/DDBJ databases">
        <title>Hymenobacter sp. isolated from the air.</title>
        <authorList>
            <person name="Won M."/>
            <person name="Lee C.-M."/>
            <person name="Woen H.-Y."/>
            <person name="Kwon S.-W."/>
        </authorList>
    </citation>
    <scope>NUCLEOTIDE SEQUENCE</scope>
    <source>
        <strain evidence="1">5420S-77</strain>
    </source>
</reference>
<keyword evidence="2" id="KW-1185">Reference proteome</keyword>
<evidence type="ECO:0000313" key="1">
    <source>
        <dbReference type="EMBL" id="UOQ67765.1"/>
    </source>
</evidence>
<accession>A0ABY4GA33</accession>
<proteinExistence type="predicted"/>